<sequence length="920" mass="96435">MKRGAPLADIERKYVPVAADVEALEAGGSQYQTSYDKTQKVGAPSVSVPPSVGTPGNGVSSYASAGYGGYTNGYSNGNVNSYSNSSSYGNGNGSVGVPMAMPMPTIPSGSSLSSNYSTGRGTSSNASSAYQSQSSSASMNRMVYSFLAKTSMDQLKVALGVTIVLPMILCLILPSLTLRILTFLVSAIAFGIIGSIAMSKSVLENDDGTESMRNVSDPIREGAEGFLSVQYNAIAKFALPLSILIVVSYQFRPHHEGSHNGIGIHSVGNLTLGILSAMGFLFGAVCSAISGYTSMWVAAQTNIRVASAARRSYTEALVICFRGGAFSALLNLTLCVAGVTTLFVLLNQLFCNGYIGSLTLVDLPILMVGYGFGASFVALFMQLGGGIYTKAADVGADLVGKVESNIPEDDPRNPAVIADLVGDMVGDCVGSSADVFESVAAEIIGAMILASTLANEAGFEDDQAIKFLFFPLVVHAMDIVVSSVGIATVNTSGKADSNPMKQLQKGYRVALALAVVGFYIITKIFLNVEDADGRSSSFNFFLCGLVGMACAYVIVLSTQYYTDYEYKPVQSIAEASITGHGTNIIVGVSVGMKATLIPTIAVSISVLTAYHLGKGTNLGDGHSAGLFGTAVATMGMLSNAVYILSMNNFGPIADNAGGIAEMSMQPEHVRDATDRLDAAGNVTKAITKGYSIGSASMACFLLFGAFMDEFSEFAGIPFTTVDIATPEVLVGGLLGSMIIFYFTGLSIAAVGRTAHEVVLEVRRQFKENPDIMTYKAKPDYERCVALVTKAALREMQFPGLVCVGTPILVGLIFRYVGEYQGKPLLGAEVLAAYLMFGTVTGILMALFLDTAGGAWDNAKKYIEMGNFGGKNSEAHKASITGDTVGDPFKDTAGPSLHVVIKLLSTTILVAGPLFIARVPK</sequence>
<feature type="transmembrane region" description="Helical" evidence="11">
    <location>
        <begin position="467"/>
        <end position="487"/>
    </location>
</feature>
<dbReference type="GO" id="GO:0004427">
    <property type="term" value="F:inorganic diphosphate phosphatase activity"/>
    <property type="evidence" value="ECO:0007669"/>
    <property type="project" value="InterPro"/>
</dbReference>
<keyword evidence="6" id="KW-1278">Translocase</keyword>
<feature type="transmembrane region" description="Helical" evidence="11">
    <location>
        <begin position="233"/>
        <end position="251"/>
    </location>
</feature>
<dbReference type="NCBIfam" id="NF001960">
    <property type="entry name" value="PRK00733.3-5"/>
    <property type="match status" value="1"/>
</dbReference>
<reference evidence="12" key="1">
    <citation type="submission" date="2021-01" db="EMBL/GenBank/DDBJ databases">
        <authorList>
            <person name="Corre E."/>
            <person name="Pelletier E."/>
            <person name="Niang G."/>
            <person name="Scheremetjew M."/>
            <person name="Finn R."/>
            <person name="Kale V."/>
            <person name="Holt S."/>
            <person name="Cochrane G."/>
            <person name="Meng A."/>
            <person name="Brown T."/>
            <person name="Cohen L."/>
        </authorList>
    </citation>
    <scope>NUCLEOTIDE SEQUENCE</scope>
    <source>
        <strain evidence="12">MM31A-1</strain>
    </source>
</reference>
<feature type="transmembrane region" description="Helical" evidence="11">
    <location>
        <begin position="728"/>
        <end position="750"/>
    </location>
</feature>
<keyword evidence="5" id="KW-0460">Magnesium</keyword>
<dbReference type="HAMAP" id="MF_01129">
    <property type="entry name" value="PPase_energized_pump"/>
    <property type="match status" value="1"/>
</dbReference>
<feature type="transmembrane region" description="Helical" evidence="11">
    <location>
        <begin position="155"/>
        <end position="174"/>
    </location>
</feature>
<name>A0A7S3PZ83_9STRA</name>
<evidence type="ECO:0000256" key="3">
    <source>
        <dbReference type="ARBA" id="ARBA00022448"/>
    </source>
</evidence>
<protein>
    <recommendedName>
        <fullName evidence="2">H(+)-exporting diphosphatase</fullName>
        <ecNumber evidence="2">7.1.3.1</ecNumber>
    </recommendedName>
</protein>
<keyword evidence="7 11" id="KW-1133">Transmembrane helix</keyword>
<dbReference type="GO" id="GO:0016020">
    <property type="term" value="C:membrane"/>
    <property type="evidence" value="ECO:0007669"/>
    <property type="project" value="InterPro"/>
</dbReference>
<dbReference type="InterPro" id="IPR004131">
    <property type="entry name" value="PPase-energised_H-pump"/>
</dbReference>
<evidence type="ECO:0000256" key="6">
    <source>
        <dbReference type="ARBA" id="ARBA00022967"/>
    </source>
</evidence>
<dbReference type="EC" id="7.1.3.1" evidence="2"/>
<proteinExistence type="inferred from homology"/>
<feature type="transmembrane region" description="Helical" evidence="11">
    <location>
        <begin position="896"/>
        <end position="916"/>
    </location>
</feature>
<feature type="transmembrane region" description="Helical" evidence="11">
    <location>
        <begin position="358"/>
        <end position="380"/>
    </location>
</feature>
<evidence type="ECO:0000256" key="7">
    <source>
        <dbReference type="ARBA" id="ARBA00022989"/>
    </source>
</evidence>
<dbReference type="NCBIfam" id="TIGR01104">
    <property type="entry name" value="V_PPase"/>
    <property type="match status" value="1"/>
</dbReference>
<feature type="transmembrane region" description="Helical" evidence="11">
    <location>
        <begin position="180"/>
        <end position="203"/>
    </location>
</feature>
<feature type="region of interest" description="Disordered" evidence="10">
    <location>
        <begin position="110"/>
        <end position="131"/>
    </location>
</feature>
<feature type="transmembrane region" description="Helical" evidence="11">
    <location>
        <begin position="689"/>
        <end position="707"/>
    </location>
</feature>
<dbReference type="PANTHER" id="PTHR31998">
    <property type="entry name" value="K(+)-INSENSITIVE PYROPHOSPHATE-ENERGIZED PROTON PUMP"/>
    <property type="match status" value="1"/>
</dbReference>
<feature type="transmembrane region" description="Helical" evidence="11">
    <location>
        <begin position="538"/>
        <end position="561"/>
    </location>
</feature>
<accession>A0A7S3PZ83</accession>
<gene>
    <name evidence="12" type="ORF">CDEB00056_LOCUS4934</name>
</gene>
<keyword evidence="9 11" id="KW-0472">Membrane</keyword>
<comment type="subcellular location">
    <subcellularLocation>
        <location evidence="1">Endomembrane system</location>
        <topology evidence="1">Multi-pass membrane protein</topology>
    </subcellularLocation>
</comment>
<dbReference type="PIRSF" id="PIRSF001265">
    <property type="entry name" value="H+-PPase"/>
    <property type="match status" value="1"/>
</dbReference>
<dbReference type="GO" id="GO:0012505">
    <property type="term" value="C:endomembrane system"/>
    <property type="evidence" value="ECO:0007669"/>
    <property type="project" value="UniProtKB-SubCell"/>
</dbReference>
<evidence type="ECO:0000256" key="4">
    <source>
        <dbReference type="ARBA" id="ARBA00022692"/>
    </source>
</evidence>
<evidence type="ECO:0000256" key="11">
    <source>
        <dbReference type="SAM" id="Phobius"/>
    </source>
</evidence>
<dbReference type="EMBL" id="HBIO01006704">
    <property type="protein sequence ID" value="CAE0460093.1"/>
    <property type="molecule type" value="Transcribed_RNA"/>
</dbReference>
<feature type="transmembrane region" description="Helical" evidence="11">
    <location>
        <begin position="829"/>
        <end position="848"/>
    </location>
</feature>
<feature type="transmembrane region" description="Helical" evidence="11">
    <location>
        <begin position="271"/>
        <end position="298"/>
    </location>
</feature>
<evidence type="ECO:0000256" key="10">
    <source>
        <dbReference type="SAM" id="MobiDB-lite"/>
    </source>
</evidence>
<evidence type="ECO:0000256" key="2">
    <source>
        <dbReference type="ARBA" id="ARBA00013242"/>
    </source>
</evidence>
<feature type="transmembrane region" description="Helical" evidence="11">
    <location>
        <begin position="507"/>
        <end position="526"/>
    </location>
</feature>
<feature type="transmembrane region" description="Helical" evidence="11">
    <location>
        <begin position="797"/>
        <end position="817"/>
    </location>
</feature>
<evidence type="ECO:0000256" key="5">
    <source>
        <dbReference type="ARBA" id="ARBA00022842"/>
    </source>
</evidence>
<dbReference type="Pfam" id="PF03030">
    <property type="entry name" value="H_PPase"/>
    <property type="match status" value="1"/>
</dbReference>
<dbReference type="AlphaFoldDB" id="A0A7S3PZ83"/>
<dbReference type="NCBIfam" id="NF001953">
    <property type="entry name" value="PRK00733.2-1"/>
    <property type="match status" value="1"/>
</dbReference>
<keyword evidence="3" id="KW-0813">Transport</keyword>
<evidence type="ECO:0000256" key="1">
    <source>
        <dbReference type="ARBA" id="ARBA00004127"/>
    </source>
</evidence>
<feature type="transmembrane region" description="Helical" evidence="11">
    <location>
        <begin position="624"/>
        <end position="644"/>
    </location>
</feature>
<dbReference type="GO" id="GO:0009678">
    <property type="term" value="F:diphosphate hydrolysis-driven proton transmembrane transporter activity"/>
    <property type="evidence" value="ECO:0007669"/>
    <property type="project" value="UniProtKB-EC"/>
</dbReference>
<keyword evidence="8" id="KW-0406">Ion transport</keyword>
<feature type="transmembrane region" description="Helical" evidence="11">
    <location>
        <begin position="319"/>
        <end position="346"/>
    </location>
</feature>
<evidence type="ECO:0000313" key="12">
    <source>
        <dbReference type="EMBL" id="CAE0460093.1"/>
    </source>
</evidence>
<evidence type="ECO:0000256" key="8">
    <source>
        <dbReference type="ARBA" id="ARBA00023065"/>
    </source>
</evidence>
<organism evidence="12">
    <name type="scientific">Chaetoceros debilis</name>
    <dbReference type="NCBI Taxonomy" id="122233"/>
    <lineage>
        <taxon>Eukaryota</taxon>
        <taxon>Sar</taxon>
        <taxon>Stramenopiles</taxon>
        <taxon>Ochrophyta</taxon>
        <taxon>Bacillariophyta</taxon>
        <taxon>Coscinodiscophyceae</taxon>
        <taxon>Chaetocerotophycidae</taxon>
        <taxon>Chaetocerotales</taxon>
        <taxon>Chaetocerotaceae</taxon>
        <taxon>Chaetoceros</taxon>
    </lineage>
</organism>
<evidence type="ECO:0000256" key="9">
    <source>
        <dbReference type="ARBA" id="ARBA00023136"/>
    </source>
</evidence>
<keyword evidence="4 11" id="KW-0812">Transmembrane</keyword>